<feature type="transmembrane region" description="Helical" evidence="1">
    <location>
        <begin position="217"/>
        <end position="241"/>
    </location>
</feature>
<keyword evidence="1" id="KW-0812">Transmembrane</keyword>
<dbReference type="EMBL" id="BAAAOS010000028">
    <property type="protein sequence ID" value="GAA1584849.1"/>
    <property type="molecule type" value="Genomic_DNA"/>
</dbReference>
<feature type="transmembrane region" description="Helical" evidence="1">
    <location>
        <begin position="98"/>
        <end position="117"/>
    </location>
</feature>
<feature type="transmembrane region" description="Helical" evidence="1">
    <location>
        <begin position="123"/>
        <end position="140"/>
    </location>
</feature>
<organism evidence="2 3">
    <name type="scientific">Kribbella sancticallisti</name>
    <dbReference type="NCBI Taxonomy" id="460087"/>
    <lineage>
        <taxon>Bacteria</taxon>
        <taxon>Bacillati</taxon>
        <taxon>Actinomycetota</taxon>
        <taxon>Actinomycetes</taxon>
        <taxon>Propionibacteriales</taxon>
        <taxon>Kribbellaceae</taxon>
        <taxon>Kribbella</taxon>
    </lineage>
</organism>
<feature type="transmembrane region" description="Helical" evidence="1">
    <location>
        <begin position="25"/>
        <end position="43"/>
    </location>
</feature>
<dbReference type="InterPro" id="IPR049500">
    <property type="entry name" value="Peptidase_M50B-like"/>
</dbReference>
<keyword evidence="1" id="KW-0472">Membrane</keyword>
<comment type="caution">
    <text evidence="2">The sequence shown here is derived from an EMBL/GenBank/DDBJ whole genome shotgun (WGS) entry which is preliminary data.</text>
</comment>
<dbReference type="Proteomes" id="UP001500393">
    <property type="component" value="Unassembled WGS sequence"/>
</dbReference>
<keyword evidence="3" id="KW-1185">Reference proteome</keyword>
<accession>A0ABP4PLC7</accession>
<dbReference type="Pfam" id="PF13398">
    <property type="entry name" value="Peptidase_M50B"/>
    <property type="match status" value="1"/>
</dbReference>
<name>A0ABP4PLC7_9ACTN</name>
<protein>
    <submittedName>
        <fullName evidence="2">M50 family metallopeptidase</fullName>
    </submittedName>
</protein>
<proteinExistence type="predicted"/>
<evidence type="ECO:0000313" key="2">
    <source>
        <dbReference type="EMBL" id="GAA1584849.1"/>
    </source>
</evidence>
<keyword evidence="1" id="KW-1133">Transmembrane helix</keyword>
<sequence>MRPVACQDGAMSEVWDNITTAQADPSVRVVIGTAVAALLLIAWRPVWRHTRQVVTIAHEGAHGLIAALVGRKLAGIRLHSDTSGVTVSRGHPTGPGMIAVLLAGYPGPALFGLGAAFVLSRGYPVALLWGLLLLLVLLLLQIRNLFGLWSVVAFGTLVFAVSWWGSEQVQSGFAQLLTWFLLLAAPRAVLELQHSRRGGGGRNSDADQLRRLTGVPALLWVGFFGLLTLACLALGVVWSGVLPD</sequence>
<evidence type="ECO:0000256" key="1">
    <source>
        <dbReference type="SAM" id="Phobius"/>
    </source>
</evidence>
<feature type="transmembrane region" description="Helical" evidence="1">
    <location>
        <begin position="147"/>
        <end position="166"/>
    </location>
</feature>
<gene>
    <name evidence="2" type="ORF">GCM10009789_43160</name>
</gene>
<reference evidence="3" key="1">
    <citation type="journal article" date="2019" name="Int. J. Syst. Evol. Microbiol.">
        <title>The Global Catalogue of Microorganisms (GCM) 10K type strain sequencing project: providing services to taxonomists for standard genome sequencing and annotation.</title>
        <authorList>
            <consortium name="The Broad Institute Genomics Platform"/>
            <consortium name="The Broad Institute Genome Sequencing Center for Infectious Disease"/>
            <person name="Wu L."/>
            <person name="Ma J."/>
        </authorList>
    </citation>
    <scope>NUCLEOTIDE SEQUENCE [LARGE SCALE GENOMIC DNA]</scope>
    <source>
        <strain evidence="3">JCM 14969</strain>
    </source>
</reference>
<evidence type="ECO:0000313" key="3">
    <source>
        <dbReference type="Proteomes" id="UP001500393"/>
    </source>
</evidence>